<dbReference type="EMBL" id="JAATLJ010000001">
    <property type="protein sequence ID" value="NIZ41256.1"/>
    <property type="molecule type" value="Genomic_DNA"/>
</dbReference>
<evidence type="ECO:0000259" key="4">
    <source>
        <dbReference type="PROSITE" id="PS50987"/>
    </source>
</evidence>
<gene>
    <name evidence="5" type="ORF">HCT14_07035</name>
</gene>
<dbReference type="GO" id="GO:0003700">
    <property type="term" value="F:DNA-binding transcription factor activity"/>
    <property type="evidence" value="ECO:0007669"/>
    <property type="project" value="InterPro"/>
</dbReference>
<proteinExistence type="predicted"/>
<reference evidence="5 6" key="1">
    <citation type="submission" date="2020-03" db="EMBL/GenBank/DDBJ databases">
        <title>Spirochaetal bacteria isolated from arthropods constitute a novel genus Entomospira genus novum within the order Spirochaetales.</title>
        <authorList>
            <person name="Grana-Miraglia L."/>
            <person name="Sikutova S."/>
            <person name="Fingerle V."/>
            <person name="Sing A."/>
            <person name="Castillo-Ramirez S."/>
            <person name="Margos G."/>
            <person name="Rudolf I."/>
        </authorList>
    </citation>
    <scope>NUCLEOTIDE SEQUENCE [LARGE SCALE GENOMIC DNA]</scope>
    <source>
        <strain evidence="5 6">BR193</strain>
    </source>
</reference>
<dbReference type="PRINTS" id="PR00778">
    <property type="entry name" value="HTHARSR"/>
</dbReference>
<keyword evidence="1" id="KW-0805">Transcription regulation</keyword>
<evidence type="ECO:0000256" key="2">
    <source>
        <dbReference type="ARBA" id="ARBA00023125"/>
    </source>
</evidence>
<dbReference type="InterPro" id="IPR036390">
    <property type="entry name" value="WH_DNA-bd_sf"/>
</dbReference>
<evidence type="ECO:0000256" key="3">
    <source>
        <dbReference type="ARBA" id="ARBA00023163"/>
    </source>
</evidence>
<sequence length="107" mass="12256">MYWREIVDETHVREAQIMKAFCEERRLAILSMLKAGERCGCALLAELSISQPTLSHHMKILLSSGIVHARKEGKWVYYSLNNAGLLEAKKYLDDYILASKEINLVEC</sequence>
<dbReference type="PANTHER" id="PTHR33154:SF18">
    <property type="entry name" value="ARSENICAL RESISTANCE OPERON REPRESSOR"/>
    <property type="match status" value="1"/>
</dbReference>
<evidence type="ECO:0000313" key="6">
    <source>
        <dbReference type="Proteomes" id="UP000711995"/>
    </source>
</evidence>
<dbReference type="CDD" id="cd00090">
    <property type="entry name" value="HTH_ARSR"/>
    <property type="match status" value="1"/>
</dbReference>
<dbReference type="NCBIfam" id="NF033788">
    <property type="entry name" value="HTH_metalloreg"/>
    <property type="match status" value="1"/>
</dbReference>
<dbReference type="InterPro" id="IPR011991">
    <property type="entry name" value="ArsR-like_HTH"/>
</dbReference>
<dbReference type="Gene3D" id="1.10.10.10">
    <property type="entry name" value="Winged helix-like DNA-binding domain superfamily/Winged helix DNA-binding domain"/>
    <property type="match status" value="1"/>
</dbReference>
<protein>
    <submittedName>
        <fullName evidence="5">Helix-turn-helix transcriptional regulator</fullName>
    </submittedName>
</protein>
<name>A0A968GAV1_9SPIO</name>
<dbReference type="InterPro" id="IPR051081">
    <property type="entry name" value="HTH_MetalResp_TranReg"/>
</dbReference>
<organism evidence="5 6">
    <name type="scientific">Entomospira entomophila</name>
    <dbReference type="NCBI Taxonomy" id="2719988"/>
    <lineage>
        <taxon>Bacteria</taxon>
        <taxon>Pseudomonadati</taxon>
        <taxon>Spirochaetota</taxon>
        <taxon>Spirochaetia</taxon>
        <taxon>Spirochaetales</taxon>
        <taxon>Spirochaetaceae</taxon>
        <taxon>Entomospira</taxon>
    </lineage>
</organism>
<dbReference type="Pfam" id="PF01022">
    <property type="entry name" value="HTH_5"/>
    <property type="match status" value="1"/>
</dbReference>
<keyword evidence="3" id="KW-0804">Transcription</keyword>
<evidence type="ECO:0000313" key="5">
    <source>
        <dbReference type="EMBL" id="NIZ41256.1"/>
    </source>
</evidence>
<feature type="domain" description="HTH arsR-type" evidence="4">
    <location>
        <begin position="6"/>
        <end position="100"/>
    </location>
</feature>
<dbReference type="GO" id="GO:0003677">
    <property type="term" value="F:DNA binding"/>
    <property type="evidence" value="ECO:0007669"/>
    <property type="project" value="UniProtKB-KW"/>
</dbReference>
<dbReference type="InterPro" id="IPR036388">
    <property type="entry name" value="WH-like_DNA-bd_sf"/>
</dbReference>
<dbReference type="PROSITE" id="PS50987">
    <property type="entry name" value="HTH_ARSR_2"/>
    <property type="match status" value="1"/>
</dbReference>
<keyword evidence="6" id="KW-1185">Reference proteome</keyword>
<dbReference type="SUPFAM" id="SSF46785">
    <property type="entry name" value="Winged helix' DNA-binding domain"/>
    <property type="match status" value="1"/>
</dbReference>
<dbReference type="Proteomes" id="UP000711995">
    <property type="component" value="Unassembled WGS sequence"/>
</dbReference>
<comment type="caution">
    <text evidence="5">The sequence shown here is derived from an EMBL/GenBank/DDBJ whole genome shotgun (WGS) entry which is preliminary data.</text>
</comment>
<dbReference type="AlphaFoldDB" id="A0A968GAV1"/>
<dbReference type="SMART" id="SM00418">
    <property type="entry name" value="HTH_ARSR"/>
    <property type="match status" value="1"/>
</dbReference>
<keyword evidence="2" id="KW-0238">DNA-binding</keyword>
<accession>A0A968GAV1</accession>
<dbReference type="PANTHER" id="PTHR33154">
    <property type="entry name" value="TRANSCRIPTIONAL REGULATOR, ARSR FAMILY"/>
    <property type="match status" value="1"/>
</dbReference>
<evidence type="ECO:0000256" key="1">
    <source>
        <dbReference type="ARBA" id="ARBA00023015"/>
    </source>
</evidence>
<dbReference type="InterPro" id="IPR001845">
    <property type="entry name" value="HTH_ArsR_DNA-bd_dom"/>
</dbReference>